<name>K2P2G1_9HYPH</name>
<dbReference type="STRING" id="721133.SAMN05216176_102225"/>
<sequence>MTTPEPRVWTETGWQGSDWRHGANADALSGAGRVILPLEAFLALDAQTLKQNVAHIGVLLSPGEALDTILPFLPELPLVALAFPAFNDGRSYSKAELLRSRHGYRGEVRATGDVLIDQISHMLRVGFSTLEITNPRTLSLLERGKKPGLPLHYQPSARPAAAPGSYGWRRLSA</sequence>
<gene>
    <name evidence="1" type="ORF">NA8A_01115</name>
</gene>
<dbReference type="AlphaFoldDB" id="K2P2G1"/>
<evidence type="ECO:0000313" key="2">
    <source>
        <dbReference type="Proteomes" id="UP000007374"/>
    </source>
</evidence>
<dbReference type="eggNOG" id="COG3749">
    <property type="taxonomic scope" value="Bacteria"/>
</dbReference>
<reference evidence="1 2" key="1">
    <citation type="journal article" date="2012" name="J. Bacteriol.">
        <title>Genome Sequence of Nitratireductor indicus Type Strain C115.</title>
        <authorList>
            <person name="Lai Q."/>
            <person name="Li G."/>
            <person name="Yu Z."/>
            <person name="Shao Z."/>
        </authorList>
    </citation>
    <scope>NUCLEOTIDE SEQUENCE [LARGE SCALE GENOMIC DNA]</scope>
    <source>
        <strain evidence="1 2">C115</strain>
    </source>
</reference>
<dbReference type="Pfam" id="PF06073">
    <property type="entry name" value="DUF934"/>
    <property type="match status" value="1"/>
</dbReference>
<dbReference type="Proteomes" id="UP000007374">
    <property type="component" value="Unassembled WGS sequence"/>
</dbReference>
<keyword evidence="2" id="KW-1185">Reference proteome</keyword>
<dbReference type="PATRIC" id="fig|1231190.3.peg.238"/>
<proteinExistence type="predicted"/>
<evidence type="ECO:0000313" key="1">
    <source>
        <dbReference type="EMBL" id="EKF44299.1"/>
    </source>
</evidence>
<protein>
    <recommendedName>
        <fullName evidence="3">Oxidoreductase</fullName>
    </recommendedName>
</protein>
<dbReference type="EMBL" id="AMSI01000001">
    <property type="protein sequence ID" value="EKF44299.1"/>
    <property type="molecule type" value="Genomic_DNA"/>
</dbReference>
<organism evidence="1 2">
    <name type="scientific">Nitratireductor indicus C115</name>
    <dbReference type="NCBI Taxonomy" id="1231190"/>
    <lineage>
        <taxon>Bacteria</taxon>
        <taxon>Pseudomonadati</taxon>
        <taxon>Pseudomonadota</taxon>
        <taxon>Alphaproteobacteria</taxon>
        <taxon>Hyphomicrobiales</taxon>
        <taxon>Phyllobacteriaceae</taxon>
        <taxon>Nitratireductor</taxon>
    </lineage>
</organism>
<dbReference type="OrthoDB" id="9800421at2"/>
<evidence type="ECO:0008006" key="3">
    <source>
        <dbReference type="Google" id="ProtNLM"/>
    </source>
</evidence>
<comment type="caution">
    <text evidence="1">The sequence shown here is derived from an EMBL/GenBank/DDBJ whole genome shotgun (WGS) entry which is preliminary data.</text>
</comment>
<dbReference type="PIRSF" id="PIRSF030820">
    <property type="entry name" value="UCP030820"/>
    <property type="match status" value="1"/>
</dbReference>
<accession>K2P2G1</accession>
<dbReference type="RefSeq" id="WP_009449379.1">
    <property type="nucleotide sequence ID" value="NZ_AMSI01000001.1"/>
</dbReference>
<dbReference type="InterPro" id="IPR008318">
    <property type="entry name" value="UCP030820"/>
</dbReference>